<evidence type="ECO:0000313" key="4">
    <source>
        <dbReference type="EMBL" id="MDT2600637.1"/>
    </source>
</evidence>
<evidence type="ECO:0000256" key="1">
    <source>
        <dbReference type="ARBA" id="ARBA00022801"/>
    </source>
</evidence>
<accession>A0ABU3F0H8</accession>
<dbReference type="RefSeq" id="WP_311822610.1">
    <property type="nucleotide sequence ID" value="NZ_JARPYF010000003.1"/>
</dbReference>
<keyword evidence="1" id="KW-0378">Hydrolase</keyword>
<evidence type="ECO:0000256" key="3">
    <source>
        <dbReference type="SAM" id="Phobius"/>
    </source>
</evidence>
<feature type="transmembrane region" description="Helical" evidence="3">
    <location>
        <begin position="12"/>
        <end position="36"/>
    </location>
</feature>
<dbReference type="NCBIfam" id="NF033745">
    <property type="entry name" value="class_C_sortase"/>
    <property type="match status" value="1"/>
</dbReference>
<dbReference type="NCBIfam" id="TIGR01076">
    <property type="entry name" value="sortase_fam"/>
    <property type="match status" value="1"/>
</dbReference>
<gene>
    <name evidence="4" type="ORF">P7D85_12685</name>
</gene>
<keyword evidence="3" id="KW-1133">Transmembrane helix</keyword>
<reference evidence="4 5" key="1">
    <citation type="submission" date="2023-03" db="EMBL/GenBank/DDBJ databases">
        <authorList>
            <person name="Shen W."/>
            <person name="Cai J."/>
        </authorList>
    </citation>
    <scope>NUCLEOTIDE SEQUENCE [LARGE SCALE GENOMIC DNA]</scope>
    <source>
        <strain evidence="4 5">D6-4</strain>
    </source>
</reference>
<keyword evidence="3" id="KW-0812">Transmembrane</keyword>
<dbReference type="SUPFAM" id="SSF63817">
    <property type="entry name" value="Sortase"/>
    <property type="match status" value="1"/>
</dbReference>
<dbReference type="EMBL" id="JARPYI010000007">
    <property type="protein sequence ID" value="MDT2600637.1"/>
    <property type="molecule type" value="Genomic_DNA"/>
</dbReference>
<name>A0ABU3F0H8_9ENTE</name>
<dbReference type="Proteomes" id="UP001252875">
    <property type="component" value="Unassembled WGS sequence"/>
</dbReference>
<dbReference type="InterPro" id="IPR005754">
    <property type="entry name" value="Sortase"/>
</dbReference>
<comment type="caution">
    <text evidence="4">The sequence shown here is derived from an EMBL/GenBank/DDBJ whole genome shotgun (WGS) entry which is preliminary data.</text>
</comment>
<dbReference type="Gene3D" id="2.40.260.10">
    <property type="entry name" value="Sortase"/>
    <property type="match status" value="1"/>
</dbReference>
<sequence length="401" mass="45540">MVKRKEKSNATAVLIQRLVMMLFFLFGLALLVYPLISQGINDYLDQRTVQKYQREASKKNKAEIEKLQKQMAAQDEKAKKEKNPGSDGEPFSQQRRNKEKKPKPTQSYVKEHTTGTIIIPKIDVKLPIFDVTNDFFLSKGATVLEGTSSINGGESSHSVISSHRGLKKAKLFTDLPKLKKQDQFYLEVLNETHAYEVDQIKVIEPTETKDLLIVEGMDYVTLMTCTPYGVNSHRLLVRGHRIPYTKAMAKKKAQVDERKKFKQLLMLTAVILGTLLILWIFYRIVRTAVVGRRKYQLAFYLLDQTTKQPITEQEVHLSGRRGKNPIIFDGKPLVVLSDSTGKVTFPPLFGKVYGLKFSEGSSVFAQTKVKRIKAINFSLKPKSKKVVINEADQLSVFRGEA</sequence>
<feature type="region of interest" description="Disordered" evidence="2">
    <location>
        <begin position="68"/>
        <end position="109"/>
    </location>
</feature>
<dbReference type="CDD" id="cd05827">
    <property type="entry name" value="Sortase_C"/>
    <property type="match status" value="1"/>
</dbReference>
<proteinExistence type="predicted"/>
<dbReference type="Pfam" id="PF04203">
    <property type="entry name" value="Sortase"/>
    <property type="match status" value="1"/>
</dbReference>
<evidence type="ECO:0000256" key="2">
    <source>
        <dbReference type="SAM" id="MobiDB-lite"/>
    </source>
</evidence>
<organism evidence="4 5">
    <name type="scientific">Enterococcus hulanensis</name>
    <dbReference type="NCBI Taxonomy" id="2559929"/>
    <lineage>
        <taxon>Bacteria</taxon>
        <taxon>Bacillati</taxon>
        <taxon>Bacillota</taxon>
        <taxon>Bacilli</taxon>
        <taxon>Lactobacillales</taxon>
        <taxon>Enterococcaceae</taxon>
        <taxon>Enterococcus</taxon>
    </lineage>
</organism>
<keyword evidence="5" id="KW-1185">Reference proteome</keyword>
<keyword evidence="3" id="KW-0472">Membrane</keyword>
<dbReference type="InterPro" id="IPR042002">
    <property type="entry name" value="Sortase_C"/>
</dbReference>
<feature type="compositionally biased region" description="Basic and acidic residues" evidence="2">
    <location>
        <begin position="68"/>
        <end position="84"/>
    </location>
</feature>
<evidence type="ECO:0000313" key="5">
    <source>
        <dbReference type="Proteomes" id="UP001252875"/>
    </source>
</evidence>
<feature type="transmembrane region" description="Helical" evidence="3">
    <location>
        <begin position="264"/>
        <end position="285"/>
    </location>
</feature>
<dbReference type="InterPro" id="IPR023365">
    <property type="entry name" value="Sortase_dom-sf"/>
</dbReference>
<protein>
    <submittedName>
        <fullName evidence="4">Class C sortase</fullName>
    </submittedName>
</protein>